<evidence type="ECO:0000256" key="1">
    <source>
        <dbReference type="SAM" id="SignalP"/>
    </source>
</evidence>
<keyword evidence="1" id="KW-0732">Signal</keyword>
<evidence type="ECO:0000313" key="3">
    <source>
        <dbReference type="Proteomes" id="UP000015102"/>
    </source>
</evidence>
<proteinExistence type="predicted"/>
<dbReference type="AlphaFoldDB" id="T1GUI6"/>
<dbReference type="HOGENOM" id="CLU_2017855_0_0_1"/>
<name>T1GUI6_MEGSC</name>
<accession>T1GUI6</accession>
<dbReference type="EnsemblMetazoa" id="MESCA007400-RA">
    <property type="protein sequence ID" value="MESCA007400-PA"/>
    <property type="gene ID" value="MESCA007400"/>
</dbReference>
<reference evidence="2" key="2">
    <citation type="submission" date="2015-06" db="UniProtKB">
        <authorList>
            <consortium name="EnsemblMetazoa"/>
        </authorList>
    </citation>
    <scope>IDENTIFICATION</scope>
</reference>
<reference evidence="3" key="1">
    <citation type="submission" date="2013-02" db="EMBL/GenBank/DDBJ databases">
        <authorList>
            <person name="Hughes D."/>
        </authorList>
    </citation>
    <scope>NUCLEOTIDE SEQUENCE</scope>
    <source>
        <strain>Durham</strain>
        <strain evidence="3">NC isolate 2 -- Noor lab</strain>
    </source>
</reference>
<keyword evidence="3" id="KW-1185">Reference proteome</keyword>
<dbReference type="EMBL" id="CAQQ02151077">
    <property type="status" value="NOT_ANNOTATED_CDS"/>
    <property type="molecule type" value="Genomic_DNA"/>
</dbReference>
<organism evidence="2 3">
    <name type="scientific">Megaselia scalaris</name>
    <name type="common">Humpbacked fly</name>
    <name type="synonym">Phora scalaris</name>
    <dbReference type="NCBI Taxonomy" id="36166"/>
    <lineage>
        <taxon>Eukaryota</taxon>
        <taxon>Metazoa</taxon>
        <taxon>Ecdysozoa</taxon>
        <taxon>Arthropoda</taxon>
        <taxon>Hexapoda</taxon>
        <taxon>Insecta</taxon>
        <taxon>Pterygota</taxon>
        <taxon>Neoptera</taxon>
        <taxon>Endopterygota</taxon>
        <taxon>Diptera</taxon>
        <taxon>Brachycera</taxon>
        <taxon>Muscomorpha</taxon>
        <taxon>Platypezoidea</taxon>
        <taxon>Phoridae</taxon>
        <taxon>Megaseliini</taxon>
        <taxon>Megaselia</taxon>
    </lineage>
</organism>
<protein>
    <recommendedName>
        <fullName evidence="4">Farnesoic acid O-methyl transferase domain-containing protein</fullName>
    </recommendedName>
</protein>
<sequence length="123" mass="14426">MSFSINIICGILVLLFSGAFGYDPNIGIKDYGSCKQQYRFMSNKLSYNPSHSNFVSLESFQNNSVIEKEKHFRIRFYFQGDSDFHVMFSRYPRTPSRGETAFDMCEYYTIIFFNILDQDTINI</sequence>
<feature type="chain" id="PRO_5004577726" description="Farnesoic acid O-methyl transferase domain-containing protein" evidence="1">
    <location>
        <begin position="22"/>
        <end position="123"/>
    </location>
</feature>
<evidence type="ECO:0000313" key="2">
    <source>
        <dbReference type="EnsemblMetazoa" id="MESCA007400-PA"/>
    </source>
</evidence>
<dbReference type="Proteomes" id="UP000015102">
    <property type="component" value="Unassembled WGS sequence"/>
</dbReference>
<evidence type="ECO:0008006" key="4">
    <source>
        <dbReference type="Google" id="ProtNLM"/>
    </source>
</evidence>
<feature type="signal peptide" evidence="1">
    <location>
        <begin position="1"/>
        <end position="21"/>
    </location>
</feature>